<evidence type="ECO:0000256" key="9">
    <source>
        <dbReference type="HAMAP-Rule" id="MF_00092"/>
    </source>
</evidence>
<evidence type="ECO:0000256" key="1">
    <source>
        <dbReference type="ARBA" id="ARBA00022722"/>
    </source>
</evidence>
<dbReference type="Gene3D" id="3.30.1370.110">
    <property type="match status" value="1"/>
</dbReference>
<dbReference type="NCBIfam" id="TIGR01069">
    <property type="entry name" value="mutS2"/>
    <property type="match status" value="1"/>
</dbReference>
<proteinExistence type="inferred from homology"/>
<dbReference type="GO" id="GO:0004519">
    <property type="term" value="F:endonuclease activity"/>
    <property type="evidence" value="ECO:0007669"/>
    <property type="project" value="UniProtKB-UniRule"/>
</dbReference>
<evidence type="ECO:0000256" key="3">
    <source>
        <dbReference type="ARBA" id="ARBA00022741"/>
    </source>
</evidence>
<comment type="subunit">
    <text evidence="9">Homodimer. Binds to stalled ribosomes, contacting rRNA.</text>
</comment>
<evidence type="ECO:0000313" key="13">
    <source>
        <dbReference type="Proteomes" id="UP000198405"/>
    </source>
</evidence>
<protein>
    <recommendedName>
        <fullName evidence="9">Endonuclease MutS2</fullName>
        <ecNumber evidence="9">3.1.-.-</ecNumber>
    </recommendedName>
    <alternativeName>
        <fullName evidence="9">Ribosome-associated protein quality control-upstream factor</fullName>
        <shortName evidence="9">RQC-upstream factor</shortName>
        <shortName evidence="9">RqcU</shortName>
        <ecNumber evidence="9">3.6.4.-</ecNumber>
    </alternativeName>
</protein>
<dbReference type="PANTHER" id="PTHR48466:SF2">
    <property type="entry name" value="OS10G0509000 PROTEIN"/>
    <property type="match status" value="1"/>
</dbReference>
<keyword evidence="4 9" id="KW-0255">Endonuclease</keyword>
<comment type="similarity">
    <text evidence="9">Belongs to the DNA mismatch repair MutS family. MutS2 subfamily.</text>
</comment>
<keyword evidence="10" id="KW-0175">Coiled coil</keyword>
<dbReference type="InterPro" id="IPR036187">
    <property type="entry name" value="DNA_mismatch_repair_MutS_sf"/>
</dbReference>
<evidence type="ECO:0000256" key="6">
    <source>
        <dbReference type="ARBA" id="ARBA00022840"/>
    </source>
</evidence>
<dbReference type="PANTHER" id="PTHR48466">
    <property type="entry name" value="OS10G0509000 PROTEIN-RELATED"/>
    <property type="match status" value="1"/>
</dbReference>
<keyword evidence="5 9" id="KW-0378">Hydrolase</keyword>
<keyword evidence="8 9" id="KW-0238">DNA-binding</keyword>
<comment type="function">
    <text evidence="9">Acts as a ribosome collision sensor, splitting the ribosome into its 2 subunits. Detects stalled/collided 70S ribosomes which it binds and splits by an ATP-hydrolysis driven conformational change. Acts upstream of the ribosome quality control system (RQC), a ribosome-associated complex that mediates the extraction of incompletely synthesized nascent chains from stalled ribosomes and their subsequent degradation. Probably generates substrates for RQC.</text>
</comment>
<dbReference type="PROSITE" id="PS50828">
    <property type="entry name" value="SMR"/>
    <property type="match status" value="1"/>
</dbReference>
<accession>A0A238XMT8</accession>
<evidence type="ECO:0000256" key="2">
    <source>
        <dbReference type="ARBA" id="ARBA00022730"/>
    </source>
</evidence>
<dbReference type="HAMAP" id="MF_00092">
    <property type="entry name" value="MutS2"/>
    <property type="match status" value="1"/>
</dbReference>
<feature type="coiled-coil region" evidence="10">
    <location>
        <begin position="515"/>
        <end position="556"/>
    </location>
</feature>
<dbReference type="Pfam" id="PF20297">
    <property type="entry name" value="MSSS"/>
    <property type="match status" value="1"/>
</dbReference>
<keyword evidence="13" id="KW-1185">Reference proteome</keyword>
<dbReference type="SUPFAM" id="SSF48334">
    <property type="entry name" value="DNA repair protein MutS, domain III"/>
    <property type="match status" value="1"/>
</dbReference>
<dbReference type="SUPFAM" id="SSF52540">
    <property type="entry name" value="P-loop containing nucleoside triphosphate hydrolases"/>
    <property type="match status" value="1"/>
</dbReference>
<keyword evidence="7 9" id="KW-0694">RNA-binding</keyword>
<dbReference type="GO" id="GO:0072344">
    <property type="term" value="P:rescue of stalled ribosome"/>
    <property type="evidence" value="ECO:0007669"/>
    <property type="project" value="UniProtKB-UniRule"/>
</dbReference>
<keyword evidence="1 9" id="KW-0540">Nuclease</keyword>
<dbReference type="OrthoDB" id="9808166at2"/>
<dbReference type="SMART" id="SM00463">
    <property type="entry name" value="SMR"/>
    <property type="match status" value="1"/>
</dbReference>
<dbReference type="InterPro" id="IPR002625">
    <property type="entry name" value="Smr_dom"/>
</dbReference>
<dbReference type="FunFam" id="3.40.50.300:FF:000830">
    <property type="entry name" value="Endonuclease MutS2"/>
    <property type="match status" value="1"/>
</dbReference>
<dbReference type="EMBL" id="FZOB01000001">
    <property type="protein sequence ID" value="SNR60247.1"/>
    <property type="molecule type" value="Genomic_DNA"/>
</dbReference>
<keyword evidence="3 9" id="KW-0547">Nucleotide-binding</keyword>
<organism evidence="12 13">
    <name type="scientific">Desulfurobacterium atlanticum</name>
    <dbReference type="NCBI Taxonomy" id="240169"/>
    <lineage>
        <taxon>Bacteria</taxon>
        <taxon>Pseudomonadati</taxon>
        <taxon>Aquificota</taxon>
        <taxon>Aquificia</taxon>
        <taxon>Desulfurobacteriales</taxon>
        <taxon>Desulfurobacteriaceae</taxon>
        <taxon>Desulfurobacterium</taxon>
    </lineage>
</organism>
<evidence type="ECO:0000256" key="10">
    <source>
        <dbReference type="SAM" id="Coils"/>
    </source>
</evidence>
<dbReference type="GO" id="GO:0005524">
    <property type="term" value="F:ATP binding"/>
    <property type="evidence" value="ECO:0007669"/>
    <property type="project" value="UniProtKB-UniRule"/>
</dbReference>
<dbReference type="PROSITE" id="PS00486">
    <property type="entry name" value="DNA_MISMATCH_REPAIR_2"/>
    <property type="match status" value="1"/>
</dbReference>
<feature type="binding site" evidence="9">
    <location>
        <begin position="327"/>
        <end position="334"/>
    </location>
    <ligand>
        <name>ATP</name>
        <dbReference type="ChEBI" id="CHEBI:30616"/>
    </ligand>
</feature>
<dbReference type="InterPro" id="IPR005747">
    <property type="entry name" value="MutS2"/>
</dbReference>
<dbReference type="GO" id="GO:0045910">
    <property type="term" value="P:negative regulation of DNA recombination"/>
    <property type="evidence" value="ECO:0007669"/>
    <property type="project" value="InterPro"/>
</dbReference>
<dbReference type="GO" id="GO:0140664">
    <property type="term" value="F:ATP-dependent DNA damage sensor activity"/>
    <property type="evidence" value="ECO:0007669"/>
    <property type="project" value="InterPro"/>
</dbReference>
<comment type="function">
    <text evidence="9">Endonuclease that is involved in the suppression of homologous recombination and thus may have a key role in the control of bacterial genetic diversity.</text>
</comment>
<dbReference type="SMART" id="SM00534">
    <property type="entry name" value="MUTSac"/>
    <property type="match status" value="1"/>
</dbReference>
<dbReference type="Pfam" id="PF01713">
    <property type="entry name" value="Smr"/>
    <property type="match status" value="1"/>
</dbReference>
<keyword evidence="6 9" id="KW-0067">ATP-binding</keyword>
<evidence type="ECO:0000256" key="4">
    <source>
        <dbReference type="ARBA" id="ARBA00022759"/>
    </source>
</evidence>
<dbReference type="InterPro" id="IPR007696">
    <property type="entry name" value="DNA_mismatch_repair_MutS_core"/>
</dbReference>
<evidence type="ECO:0000313" key="12">
    <source>
        <dbReference type="EMBL" id="SNR60247.1"/>
    </source>
</evidence>
<dbReference type="SUPFAM" id="SSF160443">
    <property type="entry name" value="SMR domain-like"/>
    <property type="match status" value="1"/>
</dbReference>
<dbReference type="RefSeq" id="WP_089322154.1">
    <property type="nucleotide sequence ID" value="NZ_FZOB01000001.1"/>
</dbReference>
<dbReference type="EC" id="3.1.-.-" evidence="9"/>
<dbReference type="Proteomes" id="UP000198405">
    <property type="component" value="Unassembled WGS sequence"/>
</dbReference>
<dbReference type="GO" id="GO:0030983">
    <property type="term" value="F:mismatched DNA binding"/>
    <property type="evidence" value="ECO:0007669"/>
    <property type="project" value="InterPro"/>
</dbReference>
<dbReference type="InterPro" id="IPR046893">
    <property type="entry name" value="MSSS"/>
</dbReference>
<feature type="domain" description="Smr" evidence="11">
    <location>
        <begin position="689"/>
        <end position="760"/>
    </location>
</feature>
<dbReference type="EC" id="3.6.4.-" evidence="9"/>
<evidence type="ECO:0000259" key="11">
    <source>
        <dbReference type="PROSITE" id="PS50828"/>
    </source>
</evidence>
<dbReference type="Pfam" id="PF00488">
    <property type="entry name" value="MutS_V"/>
    <property type="match status" value="1"/>
</dbReference>
<keyword evidence="2 9" id="KW-0699">rRNA-binding</keyword>
<dbReference type="InterPro" id="IPR027417">
    <property type="entry name" value="P-loop_NTPase"/>
</dbReference>
<evidence type="ECO:0000256" key="5">
    <source>
        <dbReference type="ARBA" id="ARBA00022801"/>
    </source>
</evidence>
<dbReference type="PIRSF" id="PIRSF005814">
    <property type="entry name" value="MutS_YshD"/>
    <property type="match status" value="1"/>
</dbReference>
<dbReference type="Gene3D" id="3.40.50.300">
    <property type="entry name" value="P-loop containing nucleotide triphosphate hydrolases"/>
    <property type="match status" value="1"/>
</dbReference>
<dbReference type="GO" id="GO:0006298">
    <property type="term" value="P:mismatch repair"/>
    <property type="evidence" value="ECO:0007669"/>
    <property type="project" value="InterPro"/>
</dbReference>
<evidence type="ECO:0000256" key="7">
    <source>
        <dbReference type="ARBA" id="ARBA00022884"/>
    </source>
</evidence>
<dbReference type="GO" id="GO:0019843">
    <property type="term" value="F:rRNA binding"/>
    <property type="evidence" value="ECO:0007669"/>
    <property type="project" value="UniProtKB-UniRule"/>
</dbReference>
<dbReference type="FunFam" id="3.30.1370.110:FF:000004">
    <property type="entry name" value="Endonuclease MutS2"/>
    <property type="match status" value="1"/>
</dbReference>
<sequence length="760" mass="86140">MFKGVWRHLGFDTLLEKTASLAKSESGKEAVLSIKPLNDKIEITERGLFTLEFVRLLSERHFPLETFPDISAIIEKLKVEGVVLSVEEILKVRSVCVQSKNVKRFLNEIRERFPRLSAFSHALSSFLELREMVDSAIDESGEILDTASSNLKLIRSEKSRIADKIKKRLESLVRRNEDICPEQIITIRNSRYVVLARAGYRKRFPGIVHDRSASGQMVYVEPTFIVEDNNRLRDLEIEEQKEIKRILSEISRKIRENRYRLESAYQTLVELDKRYAVAYMSYKLKGTLPDVGDFIDIKDAKHPLLALSGKEVVPVDIKLRRGLVITGPNTGGKTVILKTIGIFVLMSQSGFLIPCAEGSKIRLFNKVMADIGDEQSIEQSLSTFSAHVKNISEILLEADRNTLVLLDELGAGTDPVEGASLGVAILDYLKEKQVFSVVTTHFTPIKLYAYKDPFYDVASVLFDEKSLKPLYRLAYGVIGKSYAFVIARRYGMPDKVIEKAEKLISSDDKLASDIISALESEYVALQDERKNLLKLKEELEREKKALEGEKKILKEKGVKELQEYITHFKEKSEKLLSEINDEKLRRRVKELLKEAKGKVEKLEEESSKDVKNKIEPGMVVKLKGSGRKGTVIEVDLNRKIVKIAVGSLKMDVKFAQIESVEKPPEKVEPKIKVNARMPERFFPELKILGMRGDEALDAVEKFLDDARIAGFSRVKIVHGHGTGILKRLIRTYLKDSPYVKSFRPGKIEEGGDGVTVVELK</sequence>
<dbReference type="AlphaFoldDB" id="A0A238XMT8"/>
<gene>
    <name evidence="9" type="primary">mutS2</name>
    <name evidence="9" type="synonym">rqcU</name>
    <name evidence="12" type="ORF">SAMN06265340_101117</name>
</gene>
<feature type="coiled-coil region" evidence="10">
    <location>
        <begin position="585"/>
        <end position="612"/>
    </location>
</feature>
<dbReference type="GO" id="GO:0043023">
    <property type="term" value="F:ribosomal large subunit binding"/>
    <property type="evidence" value="ECO:0007669"/>
    <property type="project" value="UniProtKB-UniRule"/>
</dbReference>
<dbReference type="GO" id="GO:0016887">
    <property type="term" value="F:ATP hydrolysis activity"/>
    <property type="evidence" value="ECO:0007669"/>
    <property type="project" value="InterPro"/>
</dbReference>
<dbReference type="InterPro" id="IPR045076">
    <property type="entry name" value="MutS"/>
</dbReference>
<reference evidence="13" key="1">
    <citation type="submission" date="2017-06" db="EMBL/GenBank/DDBJ databases">
        <authorList>
            <person name="Varghese N."/>
            <person name="Submissions S."/>
        </authorList>
    </citation>
    <scope>NUCLEOTIDE SEQUENCE [LARGE SCALE GENOMIC DNA]</scope>
    <source>
        <strain evidence="13">DSM 15668</strain>
    </source>
</reference>
<name>A0A238XMT8_9BACT</name>
<dbReference type="InterPro" id="IPR036063">
    <property type="entry name" value="Smr_dom_sf"/>
</dbReference>
<dbReference type="SMART" id="SM00533">
    <property type="entry name" value="MUTSd"/>
    <property type="match status" value="1"/>
</dbReference>
<dbReference type="InterPro" id="IPR000432">
    <property type="entry name" value="DNA_mismatch_repair_MutS_C"/>
</dbReference>
<dbReference type="CDD" id="cd03280">
    <property type="entry name" value="ABC_MutS2"/>
    <property type="match status" value="1"/>
</dbReference>
<evidence type="ECO:0000256" key="8">
    <source>
        <dbReference type="ARBA" id="ARBA00023125"/>
    </source>
</evidence>